<proteinExistence type="inferred from homology"/>
<dbReference type="UniPathway" id="UPA00035">
    <property type="reaction ID" value="UER00040"/>
</dbReference>
<evidence type="ECO:0000256" key="10">
    <source>
        <dbReference type="ARBA" id="ARBA00022842"/>
    </source>
</evidence>
<comment type="subunit">
    <text evidence="4 15">Heterotetramer consisting of two non-identical subunits: a beta subunit (TrpG) and a large alpha subunit (TrpE).</text>
</comment>
<evidence type="ECO:0000256" key="6">
    <source>
        <dbReference type="ARBA" id="ARBA00020653"/>
    </source>
</evidence>
<name>A0A239KLF1_9BACT</name>
<sequence>MASSKQSLPNARDFSKLVKTHSLVPVYRTVTADLETPVSAFLRIAQDAPEAFLLESVEGGEHVGRYTFIGIEPYKKMVARGHSITVEEGRRRRAFEGDIFDELKLALSGHTPARLPGLPPFTAGAVGFFAYDIVRLIEKLPTLAADELGAPDACLMFFDQVLAFDHVKKEILLIATVDLLRDKKPGAYERAVRRLDKMERRLAQALPKIKRYKGKDAKLKLTPRTGKAAFLKAVTKAKEYIASGDVFQCVLSQRFDCKPEVPAFEVYRALRIVNPSPYMYFLRFGLEAPGAKPSVAHIVGSSPELLVRVHGRKVEYRPIAGTRPRSADEAEDRAHEASLRADEKEVAEHIMLVDLGRNDVGRVSEFGSVRVKDLMFVERYSHVMHLVSAIEGELKSGLGALDAFKACFPAGTLSGAPKIRAMEIIEELEPARRGVYGGSIFYADFSGNLDSCIAIRTLFMNGEQGHIQAGAGIVADSVPESEFAECGNKARAVVRAIERARES</sequence>
<reference evidence="18 19" key="1">
    <citation type="submission" date="2017-06" db="EMBL/GenBank/DDBJ databases">
        <authorList>
            <person name="Kim H.J."/>
            <person name="Triplett B.A."/>
        </authorList>
    </citation>
    <scope>NUCLEOTIDE SEQUENCE [LARGE SCALE GENOMIC DNA]</scope>
    <source>
        <strain evidence="18 19">DSM 18704</strain>
    </source>
</reference>
<keyword evidence="11 15" id="KW-0057">Aromatic amino acid biosynthesis</keyword>
<dbReference type="Gene3D" id="3.60.120.10">
    <property type="entry name" value="Anthranilate synthase"/>
    <property type="match status" value="1"/>
</dbReference>
<keyword evidence="10 15" id="KW-0460">Magnesium</keyword>
<organism evidence="18 19">
    <name type="scientific">Granulicella rosea</name>
    <dbReference type="NCBI Taxonomy" id="474952"/>
    <lineage>
        <taxon>Bacteria</taxon>
        <taxon>Pseudomonadati</taxon>
        <taxon>Acidobacteriota</taxon>
        <taxon>Terriglobia</taxon>
        <taxon>Terriglobales</taxon>
        <taxon>Acidobacteriaceae</taxon>
        <taxon>Granulicella</taxon>
    </lineage>
</organism>
<evidence type="ECO:0000256" key="2">
    <source>
        <dbReference type="ARBA" id="ARBA00004873"/>
    </source>
</evidence>
<evidence type="ECO:0000256" key="3">
    <source>
        <dbReference type="ARBA" id="ARBA00009562"/>
    </source>
</evidence>
<dbReference type="InterPro" id="IPR005801">
    <property type="entry name" value="ADC_synthase"/>
</dbReference>
<dbReference type="InterPro" id="IPR015890">
    <property type="entry name" value="Chorismate_C"/>
</dbReference>
<keyword evidence="12 15" id="KW-0456">Lyase</keyword>
<keyword evidence="9 15" id="KW-0822">Tryptophan biosynthesis</keyword>
<comment type="similarity">
    <text evidence="3 15">Belongs to the anthranilate synthase component I family.</text>
</comment>
<evidence type="ECO:0000313" key="19">
    <source>
        <dbReference type="Proteomes" id="UP000198356"/>
    </source>
</evidence>
<dbReference type="AlphaFoldDB" id="A0A239KLF1"/>
<gene>
    <name evidence="15" type="primary">trpE</name>
    <name evidence="18" type="ORF">SAMN05421770_10563</name>
</gene>
<dbReference type="Pfam" id="PF00425">
    <property type="entry name" value="Chorismate_bind"/>
    <property type="match status" value="1"/>
</dbReference>
<comment type="catalytic activity">
    <reaction evidence="14 15">
        <text>chorismate + L-glutamine = anthranilate + pyruvate + L-glutamate + H(+)</text>
        <dbReference type="Rhea" id="RHEA:21732"/>
        <dbReference type="ChEBI" id="CHEBI:15361"/>
        <dbReference type="ChEBI" id="CHEBI:15378"/>
        <dbReference type="ChEBI" id="CHEBI:16567"/>
        <dbReference type="ChEBI" id="CHEBI:29748"/>
        <dbReference type="ChEBI" id="CHEBI:29985"/>
        <dbReference type="ChEBI" id="CHEBI:58359"/>
        <dbReference type="EC" id="4.1.3.27"/>
    </reaction>
</comment>
<dbReference type="GO" id="GO:0046872">
    <property type="term" value="F:metal ion binding"/>
    <property type="evidence" value="ECO:0007669"/>
    <property type="project" value="UniProtKB-KW"/>
</dbReference>
<comment type="cofactor">
    <cofactor evidence="1 15">
        <name>Mg(2+)</name>
        <dbReference type="ChEBI" id="CHEBI:18420"/>
    </cofactor>
</comment>
<dbReference type="OrthoDB" id="9803598at2"/>
<dbReference type="PANTHER" id="PTHR11236">
    <property type="entry name" value="AMINOBENZOATE/ANTHRANILATE SYNTHASE"/>
    <property type="match status" value="1"/>
</dbReference>
<evidence type="ECO:0000256" key="9">
    <source>
        <dbReference type="ARBA" id="ARBA00022822"/>
    </source>
</evidence>
<evidence type="ECO:0000259" key="16">
    <source>
        <dbReference type="Pfam" id="PF00425"/>
    </source>
</evidence>
<dbReference type="InterPro" id="IPR019999">
    <property type="entry name" value="Anth_synth_I-like"/>
</dbReference>
<dbReference type="NCBIfam" id="TIGR00564">
    <property type="entry name" value="trpE_most"/>
    <property type="match status" value="1"/>
</dbReference>
<comment type="pathway">
    <text evidence="2 15">Amino-acid biosynthesis; L-tryptophan biosynthesis; L-tryptophan from chorismate: step 1/5.</text>
</comment>
<keyword evidence="7 15" id="KW-0028">Amino-acid biosynthesis</keyword>
<evidence type="ECO:0000256" key="15">
    <source>
        <dbReference type="RuleBase" id="RU364045"/>
    </source>
</evidence>
<evidence type="ECO:0000256" key="8">
    <source>
        <dbReference type="ARBA" id="ARBA00022723"/>
    </source>
</evidence>
<evidence type="ECO:0000256" key="1">
    <source>
        <dbReference type="ARBA" id="ARBA00001946"/>
    </source>
</evidence>
<dbReference type="PRINTS" id="PR00095">
    <property type="entry name" value="ANTSNTHASEI"/>
</dbReference>
<dbReference type="SUPFAM" id="SSF56322">
    <property type="entry name" value="ADC synthase"/>
    <property type="match status" value="1"/>
</dbReference>
<dbReference type="GO" id="GO:0000162">
    <property type="term" value="P:L-tryptophan biosynthetic process"/>
    <property type="evidence" value="ECO:0007669"/>
    <property type="project" value="UniProtKB-UniPathway"/>
</dbReference>
<dbReference type="InterPro" id="IPR006805">
    <property type="entry name" value="Anth_synth_I_N"/>
</dbReference>
<dbReference type="PANTHER" id="PTHR11236:SF48">
    <property type="entry name" value="ISOCHORISMATE SYNTHASE MENF"/>
    <property type="match status" value="1"/>
</dbReference>
<dbReference type="EC" id="4.1.3.27" evidence="5 15"/>
<evidence type="ECO:0000256" key="13">
    <source>
        <dbReference type="ARBA" id="ARBA00025634"/>
    </source>
</evidence>
<evidence type="ECO:0000256" key="4">
    <source>
        <dbReference type="ARBA" id="ARBA00011575"/>
    </source>
</evidence>
<keyword evidence="8 15" id="KW-0479">Metal-binding</keyword>
<protein>
    <recommendedName>
        <fullName evidence="6 15">Anthranilate synthase component 1</fullName>
        <ecNumber evidence="5 15">4.1.3.27</ecNumber>
    </recommendedName>
</protein>
<accession>A0A239KLF1</accession>
<dbReference type="EMBL" id="FZOU01000005">
    <property type="protein sequence ID" value="SNT19217.1"/>
    <property type="molecule type" value="Genomic_DNA"/>
</dbReference>
<feature type="domain" description="Anthranilate synthase component I N-terminal" evidence="17">
    <location>
        <begin position="33"/>
        <end position="172"/>
    </location>
</feature>
<dbReference type="GO" id="GO:0004049">
    <property type="term" value="F:anthranilate synthase activity"/>
    <property type="evidence" value="ECO:0007669"/>
    <property type="project" value="UniProtKB-EC"/>
</dbReference>
<evidence type="ECO:0000256" key="11">
    <source>
        <dbReference type="ARBA" id="ARBA00023141"/>
    </source>
</evidence>
<keyword evidence="19" id="KW-1185">Reference proteome</keyword>
<evidence type="ECO:0000256" key="7">
    <source>
        <dbReference type="ARBA" id="ARBA00022605"/>
    </source>
</evidence>
<feature type="domain" description="Chorismate-utilising enzyme C-terminal" evidence="16">
    <location>
        <begin position="227"/>
        <end position="489"/>
    </location>
</feature>
<evidence type="ECO:0000256" key="12">
    <source>
        <dbReference type="ARBA" id="ARBA00023239"/>
    </source>
</evidence>
<dbReference type="RefSeq" id="WP_089409149.1">
    <property type="nucleotide sequence ID" value="NZ_FZOU01000005.1"/>
</dbReference>
<evidence type="ECO:0000256" key="14">
    <source>
        <dbReference type="ARBA" id="ARBA00047683"/>
    </source>
</evidence>
<evidence type="ECO:0000313" key="18">
    <source>
        <dbReference type="EMBL" id="SNT19217.1"/>
    </source>
</evidence>
<evidence type="ECO:0000256" key="5">
    <source>
        <dbReference type="ARBA" id="ARBA00012266"/>
    </source>
</evidence>
<comment type="function">
    <text evidence="13 15">Part of a heterotetrameric complex that catalyzes the two-step biosynthesis of anthranilate, an intermediate in the biosynthesis of L-tryptophan. In the first step, the glutamine-binding beta subunit (TrpG) of anthranilate synthase (AS) provides the glutamine amidotransferase activity which generates ammonia as a substrate that, along with chorismate, is used in the second step, catalyzed by the large alpha subunit of AS (TrpE) to produce anthranilate. In the absence of TrpG, TrpE can synthesize anthranilate directly from chorismate and high concentrations of ammonia.</text>
</comment>
<dbReference type="InterPro" id="IPR005256">
    <property type="entry name" value="Anth_synth_I_PabB"/>
</dbReference>
<evidence type="ECO:0000259" key="17">
    <source>
        <dbReference type="Pfam" id="PF04715"/>
    </source>
</evidence>
<dbReference type="Pfam" id="PF04715">
    <property type="entry name" value="Anth_synt_I_N"/>
    <property type="match status" value="1"/>
</dbReference>
<dbReference type="Proteomes" id="UP000198356">
    <property type="component" value="Unassembled WGS sequence"/>
</dbReference>